<keyword evidence="10" id="KW-1185">Reference proteome</keyword>
<keyword evidence="3 7" id="KW-0227">DNA damage</keyword>
<keyword evidence="6 7" id="KW-0234">DNA repair</keyword>
<feature type="binding site" evidence="7">
    <location>
        <position position="117"/>
    </location>
    <ligand>
        <name>Zn(2+)</name>
        <dbReference type="ChEBI" id="CHEBI:29105"/>
        <label>1</label>
    </ligand>
</feature>
<feature type="binding site" evidence="7">
    <location>
        <position position="239"/>
    </location>
    <ligand>
        <name>Zn(2+)</name>
        <dbReference type="ChEBI" id="CHEBI:29105"/>
        <label>3</label>
    </ligand>
</feature>
<feature type="binding site" evidence="7">
    <location>
        <position position="224"/>
    </location>
    <ligand>
        <name>Zn(2+)</name>
        <dbReference type="ChEBI" id="CHEBI:29105"/>
        <label>2</label>
    </ligand>
</feature>
<evidence type="ECO:0000256" key="1">
    <source>
        <dbReference type="ARBA" id="ARBA00005340"/>
    </source>
</evidence>
<comment type="function">
    <text evidence="7">Endonuclease IV plays a role in DNA repair. It cleaves phosphodiester bonds at apurinic or apyrimidinic (AP) sites, generating a 3'-hydroxyl group and a 5'-terminal sugar phosphate.</text>
</comment>
<gene>
    <name evidence="7 9" type="primary">nfo</name>
    <name evidence="9" type="ORF">RFV38_09985</name>
</gene>
<feature type="binding site" evidence="7">
    <location>
        <position position="77"/>
    </location>
    <ligand>
        <name>Zn(2+)</name>
        <dbReference type="ChEBI" id="CHEBI:29105"/>
        <label>1</label>
    </ligand>
</feature>
<dbReference type="PROSITE" id="PS00730">
    <property type="entry name" value="AP_NUCLEASE_F2_2"/>
    <property type="match status" value="1"/>
</dbReference>
<dbReference type="NCBIfam" id="TIGR00587">
    <property type="entry name" value="nfo"/>
    <property type="match status" value="1"/>
</dbReference>
<proteinExistence type="inferred from homology"/>
<dbReference type="Gene3D" id="3.20.20.150">
    <property type="entry name" value="Divalent-metal-dependent TIM barrel enzymes"/>
    <property type="match status" value="1"/>
</dbReference>
<evidence type="ECO:0000256" key="6">
    <source>
        <dbReference type="ARBA" id="ARBA00023204"/>
    </source>
</evidence>
<accession>A0ABU4WE94</accession>
<dbReference type="InterPro" id="IPR013022">
    <property type="entry name" value="Xyl_isomerase-like_TIM-brl"/>
</dbReference>
<reference evidence="10" key="1">
    <citation type="submission" date="2023-07" db="EMBL/GenBank/DDBJ databases">
        <authorList>
            <person name="Colorado M.A."/>
            <person name="Villamil L.M."/>
            <person name="Melo J.F."/>
            <person name="Rodriguez J.A."/>
            <person name="Ruiz R.Y."/>
        </authorList>
    </citation>
    <scope>NUCLEOTIDE SEQUENCE [LARGE SCALE GENOMIC DNA]</scope>
    <source>
        <strain evidence="10">C33</strain>
    </source>
</reference>
<feature type="binding site" evidence="7">
    <location>
        <position position="187"/>
    </location>
    <ligand>
        <name>Zn(2+)</name>
        <dbReference type="ChEBI" id="CHEBI:29105"/>
        <label>2</label>
    </ligand>
</feature>
<dbReference type="PROSITE" id="PS00731">
    <property type="entry name" value="AP_NUCLEASE_F2_3"/>
    <property type="match status" value="1"/>
</dbReference>
<dbReference type="Pfam" id="PF01261">
    <property type="entry name" value="AP_endonuc_2"/>
    <property type="match status" value="1"/>
</dbReference>
<feature type="domain" description="Xylose isomerase-like TIM barrel" evidence="8">
    <location>
        <begin position="26"/>
        <end position="284"/>
    </location>
</feature>
<dbReference type="PANTHER" id="PTHR21445">
    <property type="entry name" value="ENDONUCLEASE IV ENDODEOXYRIBONUCLEASE IV"/>
    <property type="match status" value="1"/>
</dbReference>
<dbReference type="SUPFAM" id="SSF51658">
    <property type="entry name" value="Xylose isomerase-like"/>
    <property type="match status" value="1"/>
</dbReference>
<dbReference type="EMBL" id="JAVIKH010000014">
    <property type="protein sequence ID" value="MDX8336818.1"/>
    <property type="molecule type" value="Genomic_DNA"/>
</dbReference>
<evidence type="ECO:0000256" key="2">
    <source>
        <dbReference type="ARBA" id="ARBA00022723"/>
    </source>
</evidence>
<feature type="binding site" evidence="7">
    <location>
        <position position="153"/>
    </location>
    <ligand>
        <name>Zn(2+)</name>
        <dbReference type="ChEBI" id="CHEBI:29105"/>
        <label>1</label>
    </ligand>
</feature>
<dbReference type="InterPro" id="IPR001719">
    <property type="entry name" value="AP_endonuc_2"/>
</dbReference>
<evidence type="ECO:0000259" key="8">
    <source>
        <dbReference type="Pfam" id="PF01261"/>
    </source>
</evidence>
<feature type="binding site" evidence="7">
    <location>
        <position position="237"/>
    </location>
    <ligand>
        <name>Zn(2+)</name>
        <dbReference type="ChEBI" id="CHEBI:29105"/>
        <label>3</label>
    </ligand>
</feature>
<sequence length="288" mass="32755">MTREEKIKNTYLGAHVSIQGGVANAFKNAASIDANGFGMFVKNQRRWDAKPYTEKEILEFKDAMKRYKFTPEQILPHDGYLINLGSPDEEKREKSLNAFLDEMERVNQLGLIYLNTHPGSHLKEISEEECVKLIADSINKAHKAVPNVIVVLENTAGQGSNMGYKFEHLRDIIDLVEDKSRIGVCLDTCHTVAAGYALSTEEEYNSTMDAFENIVGFKYLKGIHLNDSMFGVGSKKDRHHSIGEGTLGMDFFKRFMNDDRFRNIPIVMETIDETIWKQEIELLRGLID</sequence>
<name>A0ABU4WE94_9FUSO</name>
<feature type="binding site" evidence="7">
    <location>
        <position position="269"/>
    </location>
    <ligand>
        <name>Zn(2+)</name>
        <dbReference type="ChEBI" id="CHEBI:29105"/>
        <label>2</label>
    </ligand>
</feature>
<organism evidence="9 10">
    <name type="scientific">Candidatus Cetobacterium colombiensis</name>
    <dbReference type="NCBI Taxonomy" id="3073100"/>
    <lineage>
        <taxon>Bacteria</taxon>
        <taxon>Fusobacteriati</taxon>
        <taxon>Fusobacteriota</taxon>
        <taxon>Fusobacteriia</taxon>
        <taxon>Fusobacteriales</taxon>
        <taxon>Fusobacteriaceae</taxon>
        <taxon>Cetobacterium</taxon>
    </lineage>
</organism>
<keyword evidence="7" id="KW-0255">Endonuclease</keyword>
<dbReference type="NCBIfam" id="NF002199">
    <property type="entry name" value="PRK01060.1-4"/>
    <property type="match status" value="1"/>
</dbReference>
<dbReference type="CDD" id="cd00019">
    <property type="entry name" value="AP2Ec"/>
    <property type="match status" value="1"/>
</dbReference>
<evidence type="ECO:0000313" key="10">
    <source>
        <dbReference type="Proteomes" id="UP001279681"/>
    </source>
</evidence>
<evidence type="ECO:0000256" key="5">
    <source>
        <dbReference type="ARBA" id="ARBA00022833"/>
    </source>
</evidence>
<comment type="catalytic activity">
    <reaction evidence="7">
        <text>Endonucleolytic cleavage to 5'-phosphooligonucleotide end-products.</text>
        <dbReference type="EC" id="3.1.21.2"/>
    </reaction>
</comment>
<dbReference type="PANTHER" id="PTHR21445:SF0">
    <property type="entry name" value="APURINIC-APYRIMIDINIC ENDONUCLEASE"/>
    <property type="match status" value="1"/>
</dbReference>
<dbReference type="GO" id="GO:0008833">
    <property type="term" value="F:deoxyribonuclease IV (phage-T4-induced) activity"/>
    <property type="evidence" value="ECO:0007669"/>
    <property type="project" value="UniProtKB-EC"/>
</dbReference>
<evidence type="ECO:0000256" key="4">
    <source>
        <dbReference type="ARBA" id="ARBA00022801"/>
    </source>
</evidence>
<comment type="cofactor">
    <cofactor evidence="7">
        <name>Zn(2+)</name>
        <dbReference type="ChEBI" id="CHEBI:29105"/>
    </cofactor>
    <text evidence="7">Binds 3 Zn(2+) ions.</text>
</comment>
<evidence type="ECO:0000256" key="3">
    <source>
        <dbReference type="ARBA" id="ARBA00022763"/>
    </source>
</evidence>
<protein>
    <recommendedName>
        <fullName evidence="7">Probable endonuclease 4</fullName>
        <ecNumber evidence="7">3.1.21.2</ecNumber>
    </recommendedName>
    <alternativeName>
        <fullName evidence="7">Endodeoxyribonuclease IV</fullName>
    </alternativeName>
    <alternativeName>
        <fullName evidence="7">Endonuclease IV</fullName>
    </alternativeName>
</protein>
<dbReference type="PROSITE" id="PS51432">
    <property type="entry name" value="AP_NUCLEASE_F2_4"/>
    <property type="match status" value="1"/>
</dbReference>
<dbReference type="SMART" id="SM00518">
    <property type="entry name" value="AP2Ec"/>
    <property type="match status" value="1"/>
</dbReference>
<comment type="caution">
    <text evidence="9">The sequence shown here is derived from an EMBL/GenBank/DDBJ whole genome shotgun (WGS) entry which is preliminary data.</text>
</comment>
<dbReference type="PROSITE" id="PS00729">
    <property type="entry name" value="AP_NUCLEASE_F2_1"/>
    <property type="match status" value="1"/>
</dbReference>
<keyword evidence="4 7" id="KW-0378">Hydrolase</keyword>
<dbReference type="HAMAP" id="MF_00152">
    <property type="entry name" value="Nfo"/>
    <property type="match status" value="1"/>
</dbReference>
<dbReference type="EC" id="3.1.21.2" evidence="7"/>
<evidence type="ECO:0000313" key="9">
    <source>
        <dbReference type="EMBL" id="MDX8336818.1"/>
    </source>
</evidence>
<dbReference type="Proteomes" id="UP001279681">
    <property type="component" value="Unassembled WGS sequence"/>
</dbReference>
<feature type="binding site" evidence="7">
    <location>
        <position position="190"/>
    </location>
    <ligand>
        <name>Zn(2+)</name>
        <dbReference type="ChEBI" id="CHEBI:29105"/>
        <label>3</label>
    </ligand>
</feature>
<comment type="similarity">
    <text evidence="1 7">Belongs to the AP endonuclease 2 family.</text>
</comment>
<feature type="binding site" evidence="7">
    <location>
        <position position="153"/>
    </location>
    <ligand>
        <name>Zn(2+)</name>
        <dbReference type="ChEBI" id="CHEBI:29105"/>
        <label>2</label>
    </ligand>
</feature>
<keyword evidence="2 7" id="KW-0479">Metal-binding</keyword>
<dbReference type="InterPro" id="IPR018246">
    <property type="entry name" value="AP_endonuc_F2_Zn_BS"/>
</dbReference>
<dbReference type="RefSeq" id="WP_320314199.1">
    <property type="nucleotide sequence ID" value="NZ_JAVIKH010000014.1"/>
</dbReference>
<keyword evidence="7" id="KW-0540">Nuclease</keyword>
<evidence type="ECO:0000256" key="7">
    <source>
        <dbReference type="HAMAP-Rule" id="MF_00152"/>
    </source>
</evidence>
<keyword evidence="5 7" id="KW-0862">Zinc</keyword>
<dbReference type="InterPro" id="IPR036237">
    <property type="entry name" value="Xyl_isomerase-like_sf"/>
</dbReference>